<feature type="region of interest" description="Disordered" evidence="1">
    <location>
        <begin position="325"/>
        <end position="345"/>
    </location>
</feature>
<dbReference type="PANTHER" id="PTHR35984">
    <property type="entry name" value="PERIPLASMIC SERINE PROTEASE"/>
    <property type="match status" value="1"/>
</dbReference>
<dbReference type="EMBL" id="PXYV01000054">
    <property type="protein sequence ID" value="PSR20683.1"/>
    <property type="molecule type" value="Genomic_DNA"/>
</dbReference>
<accession>A0A2T2WEN1</accession>
<gene>
    <name evidence="2" type="ORF">C7B45_13920</name>
</gene>
<evidence type="ECO:0000313" key="3">
    <source>
        <dbReference type="Proteomes" id="UP000241848"/>
    </source>
</evidence>
<evidence type="ECO:0000313" key="2">
    <source>
        <dbReference type="EMBL" id="PSR20683.1"/>
    </source>
</evidence>
<name>A0A2T2WEN1_9FIRM</name>
<organism evidence="2 3">
    <name type="scientific">Sulfobacillus acidophilus</name>
    <dbReference type="NCBI Taxonomy" id="53633"/>
    <lineage>
        <taxon>Bacteria</taxon>
        <taxon>Bacillati</taxon>
        <taxon>Bacillota</taxon>
        <taxon>Clostridia</taxon>
        <taxon>Eubacteriales</taxon>
        <taxon>Clostridiales Family XVII. Incertae Sedis</taxon>
        <taxon>Sulfobacillus</taxon>
    </lineage>
</organism>
<dbReference type="Proteomes" id="UP000241848">
    <property type="component" value="Unassembled WGS sequence"/>
</dbReference>
<dbReference type="Gene3D" id="3.90.226.10">
    <property type="entry name" value="2-enoyl-CoA Hydratase, Chain A, domain 1"/>
    <property type="match status" value="1"/>
</dbReference>
<dbReference type="InterPro" id="IPR029045">
    <property type="entry name" value="ClpP/crotonase-like_dom_sf"/>
</dbReference>
<dbReference type="PANTHER" id="PTHR35984:SF1">
    <property type="entry name" value="PERIPLASMIC SERINE PROTEASE"/>
    <property type="match status" value="1"/>
</dbReference>
<dbReference type="SUPFAM" id="SSF52096">
    <property type="entry name" value="ClpP/crotonase"/>
    <property type="match status" value="1"/>
</dbReference>
<protein>
    <recommendedName>
        <fullName evidence="4">Serine protease</fullName>
    </recommendedName>
</protein>
<dbReference type="InterPro" id="IPR002825">
    <property type="entry name" value="Pept_S49_ser-pept_pro"/>
</dbReference>
<comment type="caution">
    <text evidence="2">The sequence shown here is derived from an EMBL/GenBank/DDBJ whole genome shotgun (WGS) entry which is preliminary data.</text>
</comment>
<dbReference type="Pfam" id="PF01972">
    <property type="entry name" value="SDH_protease"/>
    <property type="match status" value="1"/>
</dbReference>
<evidence type="ECO:0008006" key="4">
    <source>
        <dbReference type="Google" id="ProtNLM"/>
    </source>
</evidence>
<proteinExistence type="predicted"/>
<evidence type="ECO:0000256" key="1">
    <source>
        <dbReference type="SAM" id="MobiDB-lite"/>
    </source>
</evidence>
<sequence>MVTPGRTRYRQTAVEKLLKRQPKPGGGKNVTSPIEMNTEPLERACATITSMRQKPLLILYYDDYSGVMSGEDVRYCYKVMRSSGLSVEEPLPDLDVLVHTSGGDPTAAYRLAKCIRHFAKAVSFLVPEYAYSAGTLLCLSGNEVRFGHNAGLSPIDISLESENERIELTAIDYFIKFVSASQDAIQGVLRKNGVSEPSPVGSDLLVRLVDQVQAIKVGSYYRQRTLTGHYAEELLDQYMLVGFPNSSGRRNRIVQELLFSAPAHEFHVDHERSAALGLVSHKMSTKESDATKGLVEVLADMKQDGHICQSINDWQTFPFFFLASPQEDENSKNGDDGANGSGREK</sequence>
<dbReference type="AlphaFoldDB" id="A0A2T2WEN1"/>
<reference evidence="2 3" key="1">
    <citation type="journal article" date="2014" name="BMC Genomics">
        <title>Comparison of environmental and isolate Sulfobacillus genomes reveals diverse carbon, sulfur, nitrogen, and hydrogen metabolisms.</title>
        <authorList>
            <person name="Justice N.B."/>
            <person name="Norman A."/>
            <person name="Brown C.T."/>
            <person name="Singh A."/>
            <person name="Thomas B.C."/>
            <person name="Banfield J.F."/>
        </authorList>
    </citation>
    <scope>NUCLEOTIDE SEQUENCE [LARGE SCALE GENOMIC DNA]</scope>
    <source>
        <strain evidence="2">AMDSBA3</strain>
    </source>
</reference>
<dbReference type="GO" id="GO:0016020">
    <property type="term" value="C:membrane"/>
    <property type="evidence" value="ECO:0007669"/>
    <property type="project" value="InterPro"/>
</dbReference>